<name>A0A841L2K1_9FIRM</name>
<dbReference type="NCBIfam" id="TIGR02848">
    <property type="entry name" value="spore_III_AC"/>
    <property type="match status" value="1"/>
</dbReference>
<organism evidence="2 3">
    <name type="scientific">Anaerosolibacter carboniphilus</name>
    <dbReference type="NCBI Taxonomy" id="1417629"/>
    <lineage>
        <taxon>Bacteria</taxon>
        <taxon>Bacillati</taxon>
        <taxon>Bacillota</taxon>
        <taxon>Clostridia</taxon>
        <taxon>Peptostreptococcales</taxon>
        <taxon>Thermotaleaceae</taxon>
        <taxon>Anaerosolibacter</taxon>
    </lineage>
</organism>
<keyword evidence="1" id="KW-0472">Membrane</keyword>
<gene>
    <name evidence="2" type="ORF">HNQ80_002723</name>
</gene>
<keyword evidence="1" id="KW-0812">Transmembrane</keyword>
<feature type="transmembrane region" description="Helical" evidence="1">
    <location>
        <begin position="7"/>
        <end position="25"/>
    </location>
</feature>
<evidence type="ECO:0000313" key="3">
    <source>
        <dbReference type="Proteomes" id="UP000579281"/>
    </source>
</evidence>
<proteinExistence type="predicted"/>
<dbReference type="AlphaFoldDB" id="A0A841L2K1"/>
<evidence type="ECO:0000256" key="1">
    <source>
        <dbReference type="SAM" id="Phobius"/>
    </source>
</evidence>
<keyword evidence="3" id="KW-1185">Reference proteome</keyword>
<keyword evidence="1" id="KW-1133">Transmembrane helix</keyword>
<accession>A0A841L2K1</accession>
<dbReference type="Proteomes" id="UP000579281">
    <property type="component" value="Unassembled WGS sequence"/>
</dbReference>
<dbReference type="InterPro" id="IPR009570">
    <property type="entry name" value="Spore_III_AC"/>
</dbReference>
<evidence type="ECO:0000313" key="2">
    <source>
        <dbReference type="EMBL" id="MBB6216619.1"/>
    </source>
</evidence>
<comment type="caution">
    <text evidence="2">The sequence shown here is derived from an EMBL/GenBank/DDBJ whole genome shotgun (WGS) entry which is preliminary data.</text>
</comment>
<dbReference type="Pfam" id="PF06686">
    <property type="entry name" value="SpoIIIAC"/>
    <property type="match status" value="1"/>
</dbReference>
<reference evidence="2 3" key="1">
    <citation type="submission" date="2020-08" db="EMBL/GenBank/DDBJ databases">
        <title>Genomic Encyclopedia of Type Strains, Phase IV (KMG-IV): sequencing the most valuable type-strain genomes for metagenomic binning, comparative biology and taxonomic classification.</title>
        <authorList>
            <person name="Goeker M."/>
        </authorList>
    </citation>
    <scope>NUCLEOTIDE SEQUENCE [LARGE SCALE GENOMIC DNA]</scope>
    <source>
        <strain evidence="2 3">DSM 103526</strain>
    </source>
</reference>
<dbReference type="EMBL" id="JACHEN010000016">
    <property type="protein sequence ID" value="MBB6216619.1"/>
    <property type="molecule type" value="Genomic_DNA"/>
</dbReference>
<dbReference type="InterPro" id="IPR025664">
    <property type="entry name" value="Spore_III_AC/AD"/>
</dbReference>
<sequence>MGMNVDLIFKIAGIGILLAVLHQVLTRSGRDEMATMTTLAGIIVVLFMVIQLVNNLFTTVRTMFQLY</sequence>
<feature type="transmembrane region" description="Helical" evidence="1">
    <location>
        <begin position="37"/>
        <end position="57"/>
    </location>
</feature>
<protein>
    <submittedName>
        <fullName evidence="2">Stage III sporulation protein AC</fullName>
    </submittedName>
</protein>